<dbReference type="Pfam" id="PF07963">
    <property type="entry name" value="N_methyl"/>
    <property type="match status" value="1"/>
</dbReference>
<evidence type="ECO:0000313" key="3">
    <source>
        <dbReference type="EMBL" id="QDV75209.1"/>
    </source>
</evidence>
<dbReference type="EMBL" id="CP036349">
    <property type="protein sequence ID" value="QDV75209.1"/>
    <property type="molecule type" value="Genomic_DNA"/>
</dbReference>
<accession>A0A518KBR4</accession>
<sequence>MESQSRWNHRGFTLVELLVVIAIIGILVALLLPAVQSAREAARRSQCQSNLKNDALAVINYVDVADEYPIGVRGGNPQYGRVVPGEEAAENGGPSTGFCDRGMGWIPYTLPYLEEQALYDRVFDSTGIDPEQIKNNWPFPNMLQAGPILIGEEVWRGGDYVLPTYRCPSSQLPDHATECHPEETNGYATSDYKGSGGTGDDGIFFHICDNIRARIRFLGKDPDTSPATVSPITIKPANITDGLSQTILIGESAYYNRDFSAGVGEKNSDWPIWMGGVSSDENTIFKTAPRSGRDNGGKGRGSAPINCGVSPKSVDKFFYGTRPGVDITDGTDGAVLDDDCAFSWHAGGAFFAFCDGSVHFLRDDIDDQLYENLGARNDGNVVEGGAY</sequence>
<dbReference type="PANTHER" id="PTHR30093">
    <property type="entry name" value="GENERAL SECRETION PATHWAY PROTEIN G"/>
    <property type="match status" value="1"/>
</dbReference>
<dbReference type="InterPro" id="IPR012902">
    <property type="entry name" value="N_methyl_site"/>
</dbReference>
<gene>
    <name evidence="3" type="ORF">Spa11_34230</name>
</gene>
<dbReference type="InterPro" id="IPR011453">
    <property type="entry name" value="DUF1559"/>
</dbReference>
<dbReference type="AlphaFoldDB" id="A0A518KBR4"/>
<dbReference type="PANTHER" id="PTHR30093:SF2">
    <property type="entry name" value="TYPE II SECRETION SYSTEM PROTEIN H"/>
    <property type="match status" value="1"/>
</dbReference>
<feature type="transmembrane region" description="Helical" evidence="1">
    <location>
        <begin position="12"/>
        <end position="35"/>
    </location>
</feature>
<dbReference type="Proteomes" id="UP000316426">
    <property type="component" value="Chromosome"/>
</dbReference>
<keyword evidence="1" id="KW-0812">Transmembrane</keyword>
<dbReference type="NCBIfam" id="TIGR04294">
    <property type="entry name" value="pre_pil_HX9DG"/>
    <property type="match status" value="1"/>
</dbReference>
<dbReference type="NCBIfam" id="TIGR02532">
    <property type="entry name" value="IV_pilin_GFxxxE"/>
    <property type="match status" value="1"/>
</dbReference>
<keyword evidence="1" id="KW-0472">Membrane</keyword>
<dbReference type="SUPFAM" id="SSF54523">
    <property type="entry name" value="Pili subunits"/>
    <property type="match status" value="1"/>
</dbReference>
<dbReference type="PROSITE" id="PS00409">
    <property type="entry name" value="PROKAR_NTER_METHYL"/>
    <property type="match status" value="1"/>
</dbReference>
<name>A0A518KBR4_9BACT</name>
<feature type="domain" description="DUF1559" evidence="2">
    <location>
        <begin position="36"/>
        <end position="368"/>
    </location>
</feature>
<proteinExistence type="predicted"/>
<organism evidence="3 4">
    <name type="scientific">Botrimarina mediterranea</name>
    <dbReference type="NCBI Taxonomy" id="2528022"/>
    <lineage>
        <taxon>Bacteria</taxon>
        <taxon>Pseudomonadati</taxon>
        <taxon>Planctomycetota</taxon>
        <taxon>Planctomycetia</taxon>
        <taxon>Pirellulales</taxon>
        <taxon>Lacipirellulaceae</taxon>
        <taxon>Botrimarina</taxon>
    </lineage>
</organism>
<evidence type="ECO:0000259" key="2">
    <source>
        <dbReference type="Pfam" id="PF07596"/>
    </source>
</evidence>
<dbReference type="InterPro" id="IPR045584">
    <property type="entry name" value="Pilin-like"/>
</dbReference>
<protein>
    <submittedName>
        <fullName evidence="3">Putative major pilin subunit</fullName>
    </submittedName>
</protein>
<keyword evidence="1" id="KW-1133">Transmembrane helix</keyword>
<dbReference type="Gene3D" id="3.30.700.10">
    <property type="entry name" value="Glycoprotein, Type 4 Pilin"/>
    <property type="match status" value="1"/>
</dbReference>
<dbReference type="Pfam" id="PF07596">
    <property type="entry name" value="SBP_bac_10"/>
    <property type="match status" value="1"/>
</dbReference>
<evidence type="ECO:0000313" key="4">
    <source>
        <dbReference type="Proteomes" id="UP000316426"/>
    </source>
</evidence>
<dbReference type="InterPro" id="IPR027558">
    <property type="entry name" value="Pre_pil_HX9DG_C"/>
</dbReference>
<dbReference type="KEGG" id="bmei:Spa11_34230"/>
<keyword evidence="4" id="KW-1185">Reference proteome</keyword>
<reference evidence="3 4" key="1">
    <citation type="submission" date="2019-02" db="EMBL/GenBank/DDBJ databases">
        <title>Deep-cultivation of Planctomycetes and their phenomic and genomic characterization uncovers novel biology.</title>
        <authorList>
            <person name="Wiegand S."/>
            <person name="Jogler M."/>
            <person name="Boedeker C."/>
            <person name="Pinto D."/>
            <person name="Vollmers J."/>
            <person name="Rivas-Marin E."/>
            <person name="Kohn T."/>
            <person name="Peeters S.H."/>
            <person name="Heuer A."/>
            <person name="Rast P."/>
            <person name="Oberbeckmann S."/>
            <person name="Bunk B."/>
            <person name="Jeske O."/>
            <person name="Meyerdierks A."/>
            <person name="Storesund J.E."/>
            <person name="Kallscheuer N."/>
            <person name="Luecker S."/>
            <person name="Lage O.M."/>
            <person name="Pohl T."/>
            <person name="Merkel B.J."/>
            <person name="Hornburger P."/>
            <person name="Mueller R.-W."/>
            <person name="Bruemmer F."/>
            <person name="Labrenz M."/>
            <person name="Spormann A.M."/>
            <person name="Op den Camp H."/>
            <person name="Overmann J."/>
            <person name="Amann R."/>
            <person name="Jetten M.S.M."/>
            <person name="Mascher T."/>
            <person name="Medema M.H."/>
            <person name="Devos D.P."/>
            <person name="Kaster A.-K."/>
            <person name="Ovreas L."/>
            <person name="Rohde M."/>
            <person name="Galperin M.Y."/>
            <person name="Jogler C."/>
        </authorList>
    </citation>
    <scope>NUCLEOTIDE SEQUENCE [LARGE SCALE GENOMIC DNA]</scope>
    <source>
        <strain evidence="3 4">Spa11</strain>
    </source>
</reference>
<evidence type="ECO:0000256" key="1">
    <source>
        <dbReference type="SAM" id="Phobius"/>
    </source>
</evidence>